<reference evidence="1" key="1">
    <citation type="submission" date="2022-06" db="EMBL/GenBank/DDBJ databases">
        <authorList>
            <consortium name="SYNGENTA / RWTH Aachen University"/>
        </authorList>
    </citation>
    <scope>NUCLEOTIDE SEQUENCE</scope>
</reference>
<dbReference type="InterPro" id="IPR051959">
    <property type="entry name" value="PAK1-Kinase_Regulator"/>
</dbReference>
<organism evidence="1 2">
    <name type="scientific">Phakopsora pachyrhizi</name>
    <name type="common">Asian soybean rust disease fungus</name>
    <dbReference type="NCBI Taxonomy" id="170000"/>
    <lineage>
        <taxon>Eukaryota</taxon>
        <taxon>Fungi</taxon>
        <taxon>Dikarya</taxon>
        <taxon>Basidiomycota</taxon>
        <taxon>Pucciniomycotina</taxon>
        <taxon>Pucciniomycetes</taxon>
        <taxon>Pucciniales</taxon>
        <taxon>Phakopsoraceae</taxon>
        <taxon>Phakopsora</taxon>
    </lineage>
</organism>
<dbReference type="EMBL" id="CALTRL010001082">
    <property type="protein sequence ID" value="CAH7670877.1"/>
    <property type="molecule type" value="Genomic_DNA"/>
</dbReference>
<dbReference type="InterPro" id="IPR015943">
    <property type="entry name" value="WD40/YVTN_repeat-like_dom_sf"/>
</dbReference>
<dbReference type="PANTHER" id="PTHR44675">
    <property type="entry name" value="PAK1 INTERACTING PROTEIN 1"/>
    <property type="match status" value="1"/>
</dbReference>
<name>A0AAV0ASV3_PHAPC</name>
<comment type="caution">
    <text evidence="1">The sequence shown here is derived from an EMBL/GenBank/DDBJ whole genome shotgun (WGS) entry which is preliminary data.</text>
</comment>
<dbReference type="Proteomes" id="UP001153365">
    <property type="component" value="Unassembled WGS sequence"/>
</dbReference>
<evidence type="ECO:0000313" key="1">
    <source>
        <dbReference type="EMBL" id="CAH7670877.1"/>
    </source>
</evidence>
<sequence>MAQFSSSFKILVVGDKAGGITIYRARDWAIVKRLNSSSSFGNARLNNTAIKPRKGRLILSVGKDCCLRMWDLSNYLPLPEEEYTRPNFFFLLISPVNYCFIGCYPY</sequence>
<dbReference type="Gene3D" id="2.130.10.10">
    <property type="entry name" value="YVTN repeat-like/Quinoprotein amine dehydrogenase"/>
    <property type="match status" value="1"/>
</dbReference>
<dbReference type="SUPFAM" id="SSF50978">
    <property type="entry name" value="WD40 repeat-like"/>
    <property type="match status" value="1"/>
</dbReference>
<accession>A0AAV0ASV3</accession>
<gene>
    <name evidence="1" type="ORF">PPACK8108_LOCUS5623</name>
</gene>
<keyword evidence="2" id="KW-1185">Reference proteome</keyword>
<evidence type="ECO:0000313" key="2">
    <source>
        <dbReference type="Proteomes" id="UP001153365"/>
    </source>
</evidence>
<proteinExistence type="predicted"/>
<protein>
    <submittedName>
        <fullName evidence="1">Uncharacterized protein</fullName>
    </submittedName>
</protein>
<dbReference type="AlphaFoldDB" id="A0AAV0ASV3"/>
<dbReference type="PANTHER" id="PTHR44675:SF1">
    <property type="entry name" value="P21-ACTIVATED PROTEIN KINASE-INTERACTING PROTEIN 1"/>
    <property type="match status" value="1"/>
</dbReference>
<dbReference type="InterPro" id="IPR036322">
    <property type="entry name" value="WD40_repeat_dom_sf"/>
</dbReference>